<evidence type="ECO:0000313" key="1">
    <source>
        <dbReference type="EMBL" id="OYR32308.1"/>
    </source>
</evidence>
<dbReference type="Proteomes" id="UP000216363">
    <property type="component" value="Unassembled WGS sequence"/>
</dbReference>
<evidence type="ECO:0000313" key="2">
    <source>
        <dbReference type="Proteomes" id="UP000216363"/>
    </source>
</evidence>
<comment type="caution">
    <text evidence="1">The sequence shown here is derived from an EMBL/GenBank/DDBJ whole genome shotgun (WGS) entry which is preliminary data.</text>
</comment>
<dbReference type="EMBL" id="NNRN01000030">
    <property type="protein sequence ID" value="OYR32308.1"/>
    <property type="molecule type" value="Genomic_DNA"/>
</dbReference>
<name>A0A256GZ98_9HYPH</name>
<accession>A0A256GZ98</accession>
<organism evidence="1 2">
    <name type="scientific">Brucella lupini</name>
    <dbReference type="NCBI Taxonomy" id="255457"/>
    <lineage>
        <taxon>Bacteria</taxon>
        <taxon>Pseudomonadati</taxon>
        <taxon>Pseudomonadota</taxon>
        <taxon>Alphaproteobacteria</taxon>
        <taxon>Hyphomicrobiales</taxon>
        <taxon>Brucellaceae</taxon>
        <taxon>Brucella/Ochrobactrum group</taxon>
        <taxon>Brucella</taxon>
    </lineage>
</organism>
<protein>
    <submittedName>
        <fullName evidence="1">Uncharacterized protein</fullName>
    </submittedName>
</protein>
<dbReference type="AlphaFoldDB" id="A0A256GZ98"/>
<sequence length="37" mass="4016">MKNAKQEMFAKELAEGLTADGHISEPDLSLILAIKCV</sequence>
<reference evidence="1 2" key="1">
    <citation type="submission" date="2017-07" db="EMBL/GenBank/DDBJ databases">
        <title>Draft genome of Ochrobactrum lupini type strain LUP21.</title>
        <authorList>
            <person name="Krzyzanowska D.M."/>
            <person name="Jafra S."/>
        </authorList>
    </citation>
    <scope>NUCLEOTIDE SEQUENCE [LARGE SCALE GENOMIC DNA]</scope>
    <source>
        <strain evidence="1 2">LUP21</strain>
    </source>
</reference>
<proteinExistence type="predicted"/>
<gene>
    <name evidence="1" type="ORF">CES86_0275</name>
</gene>